<evidence type="ECO:0000313" key="3">
    <source>
        <dbReference type="EMBL" id="KAG1300463.1"/>
    </source>
</evidence>
<dbReference type="InterPro" id="IPR005162">
    <property type="entry name" value="Retrotrans_gag_dom"/>
</dbReference>
<keyword evidence="4" id="KW-1185">Reference proteome</keyword>
<comment type="caution">
    <text evidence="3">The sequence shown here is derived from an EMBL/GenBank/DDBJ whole genome shotgun (WGS) entry which is preliminary data.</text>
</comment>
<protein>
    <recommendedName>
        <fullName evidence="2">Retrotransposon gag domain-containing protein</fullName>
    </recommendedName>
</protein>
<feature type="compositionally biased region" description="Low complexity" evidence="1">
    <location>
        <begin position="330"/>
        <end position="342"/>
    </location>
</feature>
<dbReference type="Proteomes" id="UP000716291">
    <property type="component" value="Unassembled WGS sequence"/>
</dbReference>
<feature type="domain" description="Retrotransposon gag" evidence="2">
    <location>
        <begin position="189"/>
        <end position="276"/>
    </location>
</feature>
<dbReference type="AlphaFoldDB" id="A0A9P7BLA2"/>
<feature type="compositionally biased region" description="Polar residues" evidence="1">
    <location>
        <begin position="319"/>
        <end position="329"/>
    </location>
</feature>
<sequence length="474" mass="52752">MANKDQSSNTFTHGETDVFRMNIEEASKVIEDTEMANVEETPSLMATSLVLNDDKPVDAVMSLRVTLEDLRQQIARAVVSGASQEQLSKLQEQAVSIKNCIMFLDEAQAFCVSPPMPTGDIILGPGHATNVSHPRSAHVILPDLPIWQWQGNIWRKESEAHDSVEDLLDTFALIVESNGLSIDSSWSRLVPIKMNRDQRSWFNEVLKGRNLVWSEVRKIIVKTYAAQDVAQELEYMDQLLSLKMAAAESIEAFTDRFQRIRRAAKWDDDIKTATIYKRALPAFLRQEVSRSLLNLGRDQQDSVAKVAAKARMVLSSNLCSEVSPSPRQDSVSVKSSSLSLSSNGTEASKYNPRNSHLLSNLQGITKKSSSPGNIKNRFHCAIHGPANHPTDKCNKYKDLLNRSPPLVNPSSTTNNSSMSFVSVAKRCYRCSGNVPWSREHAANCPRDKPYHGPTKAIRSVRLDTSRSNGIFQGV</sequence>
<evidence type="ECO:0000313" key="4">
    <source>
        <dbReference type="Proteomes" id="UP000716291"/>
    </source>
</evidence>
<dbReference type="EMBL" id="JAANQT010004114">
    <property type="protein sequence ID" value="KAG1300463.1"/>
    <property type="molecule type" value="Genomic_DNA"/>
</dbReference>
<accession>A0A9P7BLA2</accession>
<organism evidence="3 4">
    <name type="scientific">Rhizopus oryzae</name>
    <name type="common">Mucormycosis agent</name>
    <name type="synonym">Rhizopus arrhizus var. delemar</name>
    <dbReference type="NCBI Taxonomy" id="64495"/>
    <lineage>
        <taxon>Eukaryota</taxon>
        <taxon>Fungi</taxon>
        <taxon>Fungi incertae sedis</taxon>
        <taxon>Mucoromycota</taxon>
        <taxon>Mucoromycotina</taxon>
        <taxon>Mucoromycetes</taxon>
        <taxon>Mucorales</taxon>
        <taxon>Mucorineae</taxon>
        <taxon>Rhizopodaceae</taxon>
        <taxon>Rhizopus</taxon>
    </lineage>
</organism>
<feature type="region of interest" description="Disordered" evidence="1">
    <location>
        <begin position="319"/>
        <end position="354"/>
    </location>
</feature>
<proteinExistence type="predicted"/>
<evidence type="ECO:0000259" key="2">
    <source>
        <dbReference type="Pfam" id="PF03732"/>
    </source>
</evidence>
<reference evidence="3" key="1">
    <citation type="journal article" date="2020" name="Microb. Genom.">
        <title>Genetic diversity of clinical and environmental Mucorales isolates obtained from an investigation of mucormycosis cases among solid organ transplant recipients.</title>
        <authorList>
            <person name="Nguyen M.H."/>
            <person name="Kaul D."/>
            <person name="Muto C."/>
            <person name="Cheng S.J."/>
            <person name="Richter R.A."/>
            <person name="Bruno V.M."/>
            <person name="Liu G."/>
            <person name="Beyhan S."/>
            <person name="Sundermann A.J."/>
            <person name="Mounaud S."/>
            <person name="Pasculle A.W."/>
            <person name="Nierman W.C."/>
            <person name="Driscoll E."/>
            <person name="Cumbie R."/>
            <person name="Clancy C.J."/>
            <person name="Dupont C.L."/>
        </authorList>
    </citation>
    <scope>NUCLEOTIDE SEQUENCE</scope>
    <source>
        <strain evidence="3">GL11</strain>
    </source>
</reference>
<name>A0A9P7BLA2_RHIOR</name>
<dbReference type="Pfam" id="PF03732">
    <property type="entry name" value="Retrotrans_gag"/>
    <property type="match status" value="1"/>
</dbReference>
<feature type="compositionally biased region" description="Polar residues" evidence="1">
    <location>
        <begin position="343"/>
        <end position="354"/>
    </location>
</feature>
<evidence type="ECO:0000256" key="1">
    <source>
        <dbReference type="SAM" id="MobiDB-lite"/>
    </source>
</evidence>
<gene>
    <name evidence="3" type="ORF">G6F64_012677</name>
</gene>